<proteinExistence type="predicted"/>
<dbReference type="EMBL" id="FODE01000006">
    <property type="protein sequence ID" value="SEN42421.1"/>
    <property type="molecule type" value="Genomic_DNA"/>
</dbReference>
<accession>A0A1H8GE33</accession>
<name>A0A1H8GE33_9RHOB</name>
<keyword evidence="2" id="KW-1185">Reference proteome</keyword>
<dbReference type="Proteomes" id="UP000199054">
    <property type="component" value="Unassembled WGS sequence"/>
</dbReference>
<dbReference type="STRING" id="34002.SAMN04489859_1006150"/>
<dbReference type="AlphaFoldDB" id="A0A1H8GE33"/>
<gene>
    <name evidence="1" type="ORF">SAMN04489859_1006150</name>
</gene>
<dbReference type="RefSeq" id="WP_244519133.1">
    <property type="nucleotide sequence ID" value="NZ_CP067124.1"/>
</dbReference>
<evidence type="ECO:0000313" key="1">
    <source>
        <dbReference type="EMBL" id="SEN42421.1"/>
    </source>
</evidence>
<sequence length="82" mass="9923">MIVMRCNGCRRQVNYWASDLVKVAPNPDHQAHIPLWPCSRCRTKEYMVMRWHYPMAAELVEGLTVRRPVRKVERWIWRDEKA</sequence>
<organism evidence="1 2">
    <name type="scientific">Paracoccus alcaliphilus</name>
    <dbReference type="NCBI Taxonomy" id="34002"/>
    <lineage>
        <taxon>Bacteria</taxon>
        <taxon>Pseudomonadati</taxon>
        <taxon>Pseudomonadota</taxon>
        <taxon>Alphaproteobacteria</taxon>
        <taxon>Rhodobacterales</taxon>
        <taxon>Paracoccaceae</taxon>
        <taxon>Paracoccus</taxon>
    </lineage>
</organism>
<evidence type="ECO:0000313" key="2">
    <source>
        <dbReference type="Proteomes" id="UP000199054"/>
    </source>
</evidence>
<protein>
    <submittedName>
        <fullName evidence="1">Uncharacterized protein</fullName>
    </submittedName>
</protein>
<reference evidence="1 2" key="1">
    <citation type="submission" date="2016-10" db="EMBL/GenBank/DDBJ databases">
        <authorList>
            <person name="de Groot N.N."/>
        </authorList>
    </citation>
    <scope>NUCLEOTIDE SEQUENCE [LARGE SCALE GENOMIC DNA]</scope>
    <source>
        <strain evidence="1 2">DSM 8512</strain>
    </source>
</reference>